<feature type="signal peptide" evidence="7">
    <location>
        <begin position="1"/>
        <end position="25"/>
    </location>
</feature>
<reference evidence="9 10" key="1">
    <citation type="submission" date="2019-02" db="EMBL/GenBank/DDBJ databases">
        <title>Deep-cultivation of Planctomycetes and their phenomic and genomic characterization uncovers novel biology.</title>
        <authorList>
            <person name="Wiegand S."/>
            <person name="Jogler M."/>
            <person name="Boedeker C."/>
            <person name="Pinto D."/>
            <person name="Vollmers J."/>
            <person name="Rivas-Marin E."/>
            <person name="Kohn T."/>
            <person name="Peeters S.H."/>
            <person name="Heuer A."/>
            <person name="Rast P."/>
            <person name="Oberbeckmann S."/>
            <person name="Bunk B."/>
            <person name="Jeske O."/>
            <person name="Meyerdierks A."/>
            <person name="Storesund J.E."/>
            <person name="Kallscheuer N."/>
            <person name="Luecker S."/>
            <person name="Lage O.M."/>
            <person name="Pohl T."/>
            <person name="Merkel B.J."/>
            <person name="Hornburger P."/>
            <person name="Mueller R.-W."/>
            <person name="Bruemmer F."/>
            <person name="Labrenz M."/>
            <person name="Spormann A.M."/>
            <person name="Op den Camp H."/>
            <person name="Overmann J."/>
            <person name="Amann R."/>
            <person name="Jetten M.S.M."/>
            <person name="Mascher T."/>
            <person name="Medema M.H."/>
            <person name="Devos D.P."/>
            <person name="Kaster A.-K."/>
            <person name="Ovreas L."/>
            <person name="Rohde M."/>
            <person name="Galperin M.Y."/>
            <person name="Jogler C."/>
        </authorList>
    </citation>
    <scope>NUCLEOTIDE SEQUENCE [LARGE SCALE GENOMIC DNA]</scope>
    <source>
        <strain evidence="9 10">TBK1r</strain>
    </source>
</reference>
<protein>
    <submittedName>
        <fullName evidence="9">Choline-sulfatase</fullName>
        <ecNumber evidence="9">3.1.6.6</ecNumber>
    </submittedName>
</protein>
<comment type="similarity">
    <text evidence="2">Belongs to the sulfatase family.</text>
</comment>
<accession>A0ABX5Y3A2</accession>
<keyword evidence="3" id="KW-0479">Metal-binding</keyword>
<keyword evidence="5 9" id="KW-0378">Hydrolase</keyword>
<dbReference type="Proteomes" id="UP000318081">
    <property type="component" value="Chromosome"/>
</dbReference>
<gene>
    <name evidence="9" type="primary">betC_24</name>
    <name evidence="9" type="ORF">TBK1r_55480</name>
</gene>
<evidence type="ECO:0000256" key="7">
    <source>
        <dbReference type="SAM" id="SignalP"/>
    </source>
</evidence>
<name>A0ABX5Y3A2_9BACT</name>
<keyword evidence="10" id="KW-1185">Reference proteome</keyword>
<keyword evidence="4 7" id="KW-0732">Signal</keyword>
<evidence type="ECO:0000313" key="9">
    <source>
        <dbReference type="EMBL" id="QDV86529.1"/>
    </source>
</evidence>
<comment type="cofactor">
    <cofactor evidence="1">
        <name>Ca(2+)</name>
        <dbReference type="ChEBI" id="CHEBI:29108"/>
    </cofactor>
</comment>
<dbReference type="EMBL" id="CP036432">
    <property type="protein sequence ID" value="QDV86529.1"/>
    <property type="molecule type" value="Genomic_DNA"/>
</dbReference>
<evidence type="ECO:0000259" key="8">
    <source>
        <dbReference type="Pfam" id="PF00884"/>
    </source>
</evidence>
<feature type="domain" description="Sulfatase N-terminal" evidence="8">
    <location>
        <begin position="33"/>
        <end position="376"/>
    </location>
</feature>
<keyword evidence="6" id="KW-0106">Calcium</keyword>
<dbReference type="EC" id="3.1.6.6" evidence="9"/>
<feature type="chain" id="PRO_5045108050" evidence="7">
    <location>
        <begin position="26"/>
        <end position="492"/>
    </location>
</feature>
<dbReference type="PANTHER" id="PTHR45953">
    <property type="entry name" value="IDURONATE 2-SULFATASE"/>
    <property type="match status" value="1"/>
</dbReference>
<dbReference type="Pfam" id="PF00884">
    <property type="entry name" value="Sulfatase"/>
    <property type="match status" value="1"/>
</dbReference>
<dbReference type="PANTHER" id="PTHR45953:SF1">
    <property type="entry name" value="IDURONATE 2-SULFATASE"/>
    <property type="match status" value="1"/>
</dbReference>
<dbReference type="CDD" id="cd16030">
    <property type="entry name" value="iduronate-2-sulfatase"/>
    <property type="match status" value="1"/>
</dbReference>
<dbReference type="InterPro" id="IPR035874">
    <property type="entry name" value="IDS"/>
</dbReference>
<evidence type="ECO:0000256" key="5">
    <source>
        <dbReference type="ARBA" id="ARBA00022801"/>
    </source>
</evidence>
<dbReference type="InterPro" id="IPR024607">
    <property type="entry name" value="Sulfatase_CS"/>
</dbReference>
<evidence type="ECO:0000256" key="1">
    <source>
        <dbReference type="ARBA" id="ARBA00001913"/>
    </source>
</evidence>
<evidence type="ECO:0000256" key="3">
    <source>
        <dbReference type="ARBA" id="ARBA00022723"/>
    </source>
</evidence>
<dbReference type="RefSeq" id="WP_145217768.1">
    <property type="nucleotide sequence ID" value="NZ_CP036432.1"/>
</dbReference>
<evidence type="ECO:0000256" key="4">
    <source>
        <dbReference type="ARBA" id="ARBA00022729"/>
    </source>
</evidence>
<evidence type="ECO:0000256" key="6">
    <source>
        <dbReference type="ARBA" id="ARBA00022837"/>
    </source>
</evidence>
<evidence type="ECO:0000256" key="2">
    <source>
        <dbReference type="ARBA" id="ARBA00008779"/>
    </source>
</evidence>
<dbReference type="Gene3D" id="3.40.720.10">
    <property type="entry name" value="Alkaline Phosphatase, subunit A"/>
    <property type="match status" value="1"/>
</dbReference>
<dbReference type="GO" id="GO:0047753">
    <property type="term" value="F:choline-sulfatase activity"/>
    <property type="evidence" value="ECO:0007669"/>
    <property type="project" value="UniProtKB-EC"/>
</dbReference>
<dbReference type="InterPro" id="IPR017850">
    <property type="entry name" value="Alkaline_phosphatase_core_sf"/>
</dbReference>
<organism evidence="9 10">
    <name type="scientific">Stieleria magnilauensis</name>
    <dbReference type="NCBI Taxonomy" id="2527963"/>
    <lineage>
        <taxon>Bacteria</taxon>
        <taxon>Pseudomonadati</taxon>
        <taxon>Planctomycetota</taxon>
        <taxon>Planctomycetia</taxon>
        <taxon>Pirellulales</taxon>
        <taxon>Pirellulaceae</taxon>
        <taxon>Stieleria</taxon>
    </lineage>
</organism>
<dbReference type="PROSITE" id="PS00523">
    <property type="entry name" value="SULFATASE_1"/>
    <property type="match status" value="1"/>
</dbReference>
<evidence type="ECO:0000313" key="10">
    <source>
        <dbReference type="Proteomes" id="UP000318081"/>
    </source>
</evidence>
<dbReference type="SUPFAM" id="SSF53649">
    <property type="entry name" value="Alkaline phosphatase-like"/>
    <property type="match status" value="1"/>
</dbReference>
<dbReference type="InterPro" id="IPR000917">
    <property type="entry name" value="Sulfatase_N"/>
</dbReference>
<proteinExistence type="inferred from homology"/>
<sequence length="492" mass="54494">MNHLRIRPALLVAAACLAWCLTGSAICSGAERPNVLFLICDDLNCDIGCYGHDQVKTPHIDALAARGVRFANTHCQYPLCGPSRASFMTGWYPDQTLIHRNAIHLRERAPNVNTLSQHFRDADYFATRIGKIYHYNVPLHIGTGGHDDPYSWNETINPRGRDVIDQDQVITLRPGQYGGTLSWLAAEGTDAEQTDGIAAAETIKRLKRYAQTGENFFLAVGLYRPHTPYVAPKKYFDLYPIDQIDVPTVPTGYLETIPKPAAKSLSRKKEQLNLDPIVARQAIQAYYASISFADAQLGSILDALRQTGLDDNTIVLFTSDHGYHMGEHGHYQKTTLFENATHVPLVIAGPGVHVGGVAETMAEMVDFYPTLSELAGLPVPPSISGVSLVPALRDPSEIVRESAFTQYDIGYSIRTPDFRYTSWGNDGSEGVELYDVAKDPAEMNNVADDPSYETQRRRLAAHLRDRIEQAGAVPAGSRRVQVQFDRQLRSKN</sequence>